<dbReference type="Proteomes" id="UP001189429">
    <property type="component" value="Unassembled WGS sequence"/>
</dbReference>
<protein>
    <recommendedName>
        <fullName evidence="7">Derlin</fullName>
    </recommendedName>
</protein>
<evidence type="ECO:0000256" key="5">
    <source>
        <dbReference type="ARBA" id="ARBA00022989"/>
    </source>
</evidence>
<feature type="region of interest" description="Disordered" evidence="8">
    <location>
        <begin position="61"/>
        <end position="105"/>
    </location>
</feature>
<keyword evidence="6" id="KW-0472">Membrane</keyword>
<organism evidence="10 11">
    <name type="scientific">Prorocentrum cordatum</name>
    <dbReference type="NCBI Taxonomy" id="2364126"/>
    <lineage>
        <taxon>Eukaryota</taxon>
        <taxon>Sar</taxon>
        <taxon>Alveolata</taxon>
        <taxon>Dinophyceae</taxon>
        <taxon>Prorocentrales</taxon>
        <taxon>Prorocentraceae</taxon>
        <taxon>Prorocentrum</taxon>
    </lineage>
</organism>
<comment type="subcellular location">
    <subcellularLocation>
        <location evidence="1 7">Endoplasmic reticulum membrane</location>
        <topology evidence="1 7">Multi-pass membrane protein</topology>
    </subcellularLocation>
</comment>
<sequence length="140" mass="15703">ALYLPWVLACFALLMGSSIKDETMGIFVGHVYFFFEDVYPVLPTSKGFRLFRTPKLLKVARPASPRPGSFASAEKEGSWAGWEGGRRRKREQREKGEVRGEGGHSKMWRSGHVCVCCLSACLSVCSFVRSFVCLFVLFPT</sequence>
<feature type="non-terminal residue" evidence="10">
    <location>
        <position position="1"/>
    </location>
</feature>
<evidence type="ECO:0000256" key="4">
    <source>
        <dbReference type="ARBA" id="ARBA00022824"/>
    </source>
</evidence>
<dbReference type="EMBL" id="CAUYUJ010021430">
    <property type="protein sequence ID" value="CAK0904631.1"/>
    <property type="molecule type" value="Genomic_DNA"/>
</dbReference>
<dbReference type="Pfam" id="PF04511">
    <property type="entry name" value="DER1"/>
    <property type="match status" value="1"/>
</dbReference>
<evidence type="ECO:0000256" key="6">
    <source>
        <dbReference type="ARBA" id="ARBA00023136"/>
    </source>
</evidence>
<keyword evidence="4 7" id="KW-0256">Endoplasmic reticulum</keyword>
<evidence type="ECO:0000256" key="7">
    <source>
        <dbReference type="RuleBase" id="RU363059"/>
    </source>
</evidence>
<dbReference type="PANTHER" id="PTHR11009">
    <property type="entry name" value="DER1-LIKE PROTEIN, DERLIN"/>
    <property type="match status" value="1"/>
</dbReference>
<comment type="similarity">
    <text evidence="2 7">Belongs to the derlin family.</text>
</comment>
<evidence type="ECO:0000256" key="9">
    <source>
        <dbReference type="SAM" id="SignalP"/>
    </source>
</evidence>
<evidence type="ECO:0000313" key="10">
    <source>
        <dbReference type="EMBL" id="CAK0904631.1"/>
    </source>
</evidence>
<gene>
    <name evidence="10" type="ORF">PCOR1329_LOCUS80585</name>
</gene>
<evidence type="ECO:0000256" key="2">
    <source>
        <dbReference type="ARBA" id="ARBA00008917"/>
    </source>
</evidence>
<keyword evidence="3" id="KW-0812">Transmembrane</keyword>
<comment type="caution">
    <text evidence="10">The sequence shown here is derived from an EMBL/GenBank/DDBJ whole genome shotgun (WGS) entry which is preliminary data.</text>
</comment>
<keyword evidence="11" id="KW-1185">Reference proteome</keyword>
<evidence type="ECO:0000313" key="11">
    <source>
        <dbReference type="Proteomes" id="UP001189429"/>
    </source>
</evidence>
<evidence type="ECO:0000256" key="8">
    <source>
        <dbReference type="SAM" id="MobiDB-lite"/>
    </source>
</evidence>
<comment type="function">
    <text evidence="7">May be involved in the degradation of misfolded endoplasmic reticulum (ER) luminal proteins.</text>
</comment>
<evidence type="ECO:0000256" key="1">
    <source>
        <dbReference type="ARBA" id="ARBA00004477"/>
    </source>
</evidence>
<name>A0ABN9XWX1_9DINO</name>
<keyword evidence="9" id="KW-0732">Signal</keyword>
<accession>A0ABN9XWX1</accession>
<proteinExistence type="inferred from homology"/>
<reference evidence="10" key="1">
    <citation type="submission" date="2023-10" db="EMBL/GenBank/DDBJ databases">
        <authorList>
            <person name="Chen Y."/>
            <person name="Shah S."/>
            <person name="Dougan E. K."/>
            <person name="Thang M."/>
            <person name="Chan C."/>
        </authorList>
    </citation>
    <scope>NUCLEOTIDE SEQUENCE [LARGE SCALE GENOMIC DNA]</scope>
</reference>
<keyword evidence="5" id="KW-1133">Transmembrane helix</keyword>
<feature type="chain" id="PRO_5046216269" description="Derlin" evidence="9">
    <location>
        <begin position="17"/>
        <end position="140"/>
    </location>
</feature>
<dbReference type="InterPro" id="IPR007599">
    <property type="entry name" value="DER1"/>
</dbReference>
<evidence type="ECO:0000256" key="3">
    <source>
        <dbReference type="ARBA" id="ARBA00022692"/>
    </source>
</evidence>
<feature type="compositionally biased region" description="Basic and acidic residues" evidence="8">
    <location>
        <begin position="91"/>
        <end position="104"/>
    </location>
</feature>
<feature type="signal peptide" evidence="9">
    <location>
        <begin position="1"/>
        <end position="16"/>
    </location>
</feature>